<evidence type="ECO:0000256" key="6">
    <source>
        <dbReference type="SAM" id="Phobius"/>
    </source>
</evidence>
<keyword evidence="9" id="KW-1185">Reference proteome</keyword>
<comment type="subcellular location">
    <subcellularLocation>
        <location evidence="1">Membrane</location>
        <topology evidence="1">Multi-pass membrane protein</topology>
    </subcellularLocation>
</comment>
<feature type="transmembrane region" description="Helical" evidence="6">
    <location>
        <begin position="121"/>
        <end position="140"/>
    </location>
</feature>
<dbReference type="EMBL" id="FNCP01000003">
    <property type="protein sequence ID" value="SDG46000.1"/>
    <property type="molecule type" value="Genomic_DNA"/>
</dbReference>
<evidence type="ECO:0000256" key="2">
    <source>
        <dbReference type="ARBA" id="ARBA00007362"/>
    </source>
</evidence>
<feature type="transmembrane region" description="Helical" evidence="6">
    <location>
        <begin position="33"/>
        <end position="52"/>
    </location>
</feature>
<dbReference type="PANTHER" id="PTHR32322:SF2">
    <property type="entry name" value="EAMA DOMAIN-CONTAINING PROTEIN"/>
    <property type="match status" value="1"/>
</dbReference>
<dbReference type="OrthoDB" id="9814238at2"/>
<reference evidence="9" key="1">
    <citation type="submission" date="2016-10" db="EMBL/GenBank/DDBJ databases">
        <authorList>
            <person name="Varghese N."/>
            <person name="Submissions S."/>
        </authorList>
    </citation>
    <scope>NUCLEOTIDE SEQUENCE [LARGE SCALE GENOMIC DNA]</scope>
    <source>
        <strain evidence="9">DSM 8344</strain>
    </source>
</reference>
<evidence type="ECO:0000256" key="4">
    <source>
        <dbReference type="ARBA" id="ARBA00022989"/>
    </source>
</evidence>
<evidence type="ECO:0000259" key="7">
    <source>
        <dbReference type="Pfam" id="PF00892"/>
    </source>
</evidence>
<dbReference type="InterPro" id="IPR000620">
    <property type="entry name" value="EamA_dom"/>
</dbReference>
<keyword evidence="4 6" id="KW-1133">Transmembrane helix</keyword>
<evidence type="ECO:0000313" key="9">
    <source>
        <dbReference type="Proteomes" id="UP000198656"/>
    </source>
</evidence>
<comment type="similarity">
    <text evidence="2">Belongs to the EamA transporter family.</text>
</comment>
<proteinExistence type="inferred from homology"/>
<dbReference type="Gene3D" id="1.10.3730.20">
    <property type="match status" value="2"/>
</dbReference>
<feature type="domain" description="EamA" evidence="7">
    <location>
        <begin position="6"/>
        <end position="135"/>
    </location>
</feature>
<feature type="transmembrane region" description="Helical" evidence="6">
    <location>
        <begin position="94"/>
        <end position="112"/>
    </location>
</feature>
<gene>
    <name evidence="8" type="ORF">SAMN05443529_103122</name>
</gene>
<dbReference type="STRING" id="1121419.SAMN05443529_103122"/>
<feature type="domain" description="EamA" evidence="7">
    <location>
        <begin position="146"/>
        <end position="276"/>
    </location>
</feature>
<protein>
    <submittedName>
        <fullName evidence="8">EamA domain-containing membrane protein RarD</fullName>
    </submittedName>
</protein>
<dbReference type="Pfam" id="PF00892">
    <property type="entry name" value="EamA"/>
    <property type="match status" value="2"/>
</dbReference>
<dbReference type="GO" id="GO:0016020">
    <property type="term" value="C:membrane"/>
    <property type="evidence" value="ECO:0007669"/>
    <property type="project" value="UniProtKB-SubCell"/>
</dbReference>
<keyword evidence="5 6" id="KW-0472">Membrane</keyword>
<dbReference type="PANTHER" id="PTHR32322">
    <property type="entry name" value="INNER MEMBRANE TRANSPORTER"/>
    <property type="match status" value="1"/>
</dbReference>
<dbReference type="InterPro" id="IPR037185">
    <property type="entry name" value="EmrE-like"/>
</dbReference>
<feature type="transmembrane region" description="Helical" evidence="6">
    <location>
        <begin position="176"/>
        <end position="194"/>
    </location>
</feature>
<dbReference type="SUPFAM" id="SSF103481">
    <property type="entry name" value="Multidrug resistance efflux transporter EmrE"/>
    <property type="match status" value="2"/>
</dbReference>
<organism evidence="8 9">
    <name type="scientific">Desulfosporosinus hippei DSM 8344</name>
    <dbReference type="NCBI Taxonomy" id="1121419"/>
    <lineage>
        <taxon>Bacteria</taxon>
        <taxon>Bacillati</taxon>
        <taxon>Bacillota</taxon>
        <taxon>Clostridia</taxon>
        <taxon>Eubacteriales</taxon>
        <taxon>Desulfitobacteriaceae</taxon>
        <taxon>Desulfosporosinus</taxon>
    </lineage>
</organism>
<dbReference type="RefSeq" id="WP_092330223.1">
    <property type="nucleotide sequence ID" value="NZ_FNCP01000003.1"/>
</dbReference>
<feature type="transmembrane region" description="Helical" evidence="6">
    <location>
        <begin position="146"/>
        <end position="164"/>
    </location>
</feature>
<keyword evidence="3 6" id="KW-0812">Transmembrane</keyword>
<dbReference type="Proteomes" id="UP000198656">
    <property type="component" value="Unassembled WGS sequence"/>
</dbReference>
<name>A0A1G7UGV5_9FIRM</name>
<evidence type="ECO:0000313" key="8">
    <source>
        <dbReference type="EMBL" id="SDG46000.1"/>
    </source>
</evidence>
<sequence>MTKAYVKYILSLLIFGSNGIVASYILLSSSEIVLSRTIIGSLFLGLAFIAGGKRPHFEQIKKQWLYLLGSGFSMGLSWMFLFEAYRLTSVSTATLAYYCGPVIVIAAAPYTFQEKMTVSKMIGVIMVALGMVFVNGSDFLTGGMSWGLMCGIISALLYAGMIITNKKVKELDGLEITLVQLITACTVVALYTFFMHEGTISITRSSIIPILILGMVNTGIGCYLYFSSIHELPAQSVAICSYIDPLSALVFSAIILNEHLSMVQILGAILILGGAAFGESYHFRGRSTLSVSSKG</sequence>
<feature type="transmembrane region" description="Helical" evidence="6">
    <location>
        <begin position="7"/>
        <end position="27"/>
    </location>
</feature>
<accession>A0A1G7UGV5</accession>
<feature type="transmembrane region" description="Helical" evidence="6">
    <location>
        <begin position="262"/>
        <end position="283"/>
    </location>
</feature>
<feature type="transmembrane region" description="Helical" evidence="6">
    <location>
        <begin position="238"/>
        <end position="256"/>
    </location>
</feature>
<evidence type="ECO:0000256" key="1">
    <source>
        <dbReference type="ARBA" id="ARBA00004141"/>
    </source>
</evidence>
<dbReference type="InterPro" id="IPR050638">
    <property type="entry name" value="AA-Vitamin_Transporters"/>
</dbReference>
<evidence type="ECO:0000256" key="3">
    <source>
        <dbReference type="ARBA" id="ARBA00022692"/>
    </source>
</evidence>
<feature type="transmembrane region" description="Helical" evidence="6">
    <location>
        <begin position="64"/>
        <end position="82"/>
    </location>
</feature>
<evidence type="ECO:0000256" key="5">
    <source>
        <dbReference type="ARBA" id="ARBA00023136"/>
    </source>
</evidence>
<feature type="transmembrane region" description="Helical" evidence="6">
    <location>
        <begin position="206"/>
        <end position="226"/>
    </location>
</feature>
<dbReference type="AlphaFoldDB" id="A0A1G7UGV5"/>